<evidence type="ECO:0000313" key="2">
    <source>
        <dbReference type="Proteomes" id="UP001207468"/>
    </source>
</evidence>
<proteinExistence type="predicted"/>
<dbReference type="EMBL" id="JAGFNK010000111">
    <property type="protein sequence ID" value="KAI9507810.1"/>
    <property type="molecule type" value="Genomic_DNA"/>
</dbReference>
<organism evidence="1 2">
    <name type="scientific">Russula earlei</name>
    <dbReference type="NCBI Taxonomy" id="71964"/>
    <lineage>
        <taxon>Eukaryota</taxon>
        <taxon>Fungi</taxon>
        <taxon>Dikarya</taxon>
        <taxon>Basidiomycota</taxon>
        <taxon>Agaricomycotina</taxon>
        <taxon>Agaricomycetes</taxon>
        <taxon>Russulales</taxon>
        <taxon>Russulaceae</taxon>
        <taxon>Russula</taxon>
    </lineage>
</organism>
<evidence type="ECO:0000313" key="1">
    <source>
        <dbReference type="EMBL" id="KAI9507810.1"/>
    </source>
</evidence>
<comment type="caution">
    <text evidence="1">The sequence shown here is derived from an EMBL/GenBank/DDBJ whole genome shotgun (WGS) entry which is preliminary data.</text>
</comment>
<gene>
    <name evidence="1" type="ORF">F5148DRAFT_980821</name>
</gene>
<dbReference type="Proteomes" id="UP001207468">
    <property type="component" value="Unassembled WGS sequence"/>
</dbReference>
<protein>
    <submittedName>
        <fullName evidence="1">Uncharacterized protein</fullName>
    </submittedName>
</protein>
<keyword evidence="2" id="KW-1185">Reference proteome</keyword>
<sequence>MFSTLVTFASAQARAGCSRNGTVQVNDTCDILAARDGVSTSQTPTRSAVDSQCDNIFPGENLCLGLIGQDCTNVTKVQPGDSCVGIARAAGIPVPTLLANNPNIDSQCFNIYSGEVLCTASQIINYS</sequence>
<reference evidence="1" key="1">
    <citation type="submission" date="2021-03" db="EMBL/GenBank/DDBJ databases">
        <title>Evolutionary priming and transition to the ectomycorrhizal habit in an iconic lineage of mushroom-forming fungi: is preadaptation a requirement?</title>
        <authorList>
            <consortium name="DOE Joint Genome Institute"/>
            <person name="Looney B.P."/>
            <person name="Miyauchi S."/>
            <person name="Morin E."/>
            <person name="Drula E."/>
            <person name="Courty P.E."/>
            <person name="Chicoki N."/>
            <person name="Fauchery L."/>
            <person name="Kohler A."/>
            <person name="Kuo A."/>
            <person name="LaButti K."/>
            <person name="Pangilinan J."/>
            <person name="Lipzen A."/>
            <person name="Riley R."/>
            <person name="Andreopoulos W."/>
            <person name="He G."/>
            <person name="Johnson J."/>
            <person name="Barry K.W."/>
            <person name="Grigoriev I.V."/>
            <person name="Nagy L."/>
            <person name="Hibbett D."/>
            <person name="Henrissat B."/>
            <person name="Matheny P.B."/>
            <person name="Labbe J."/>
            <person name="Martin A.F."/>
        </authorList>
    </citation>
    <scope>NUCLEOTIDE SEQUENCE</scope>
    <source>
        <strain evidence="1">BPL698</strain>
    </source>
</reference>
<name>A0ACC0U8Y8_9AGAM</name>
<accession>A0ACC0U8Y8</accession>